<gene>
    <name evidence="1" type="ORF">C1J01_41445</name>
</gene>
<proteinExistence type="predicted"/>
<dbReference type="Proteomes" id="UP000249304">
    <property type="component" value="Unassembled WGS sequence"/>
</dbReference>
<dbReference type="AlphaFoldDB" id="A0A2W2E4X7"/>
<name>A0A2W2E4X7_9ACTN</name>
<evidence type="ECO:0000313" key="1">
    <source>
        <dbReference type="EMBL" id="PZG07098.1"/>
    </source>
</evidence>
<reference evidence="1 2" key="1">
    <citation type="submission" date="2018-01" db="EMBL/GenBank/DDBJ databases">
        <title>Draft genome sequence of Nonomuraea sp. KC333.</title>
        <authorList>
            <person name="Sahin N."/>
            <person name="Saygin H."/>
            <person name="Ay H."/>
        </authorList>
    </citation>
    <scope>NUCLEOTIDE SEQUENCE [LARGE SCALE GENOMIC DNA]</scope>
    <source>
        <strain evidence="1 2">KC333</strain>
    </source>
</reference>
<comment type="caution">
    <text evidence="1">The sequence shown here is derived from an EMBL/GenBank/DDBJ whole genome shotgun (WGS) entry which is preliminary data.</text>
</comment>
<accession>A0A2W2E4X7</accession>
<dbReference type="EMBL" id="POUD01000309">
    <property type="protein sequence ID" value="PZG07098.1"/>
    <property type="molecule type" value="Genomic_DNA"/>
</dbReference>
<sequence length="216" mass="23323">MRDMGGSFRSIACQIHCSRSALNRLASGQVQNPDRKTIHKLRRLAEHKNPAGTITEEELQRLLQRVFDEDTHTATEPAADTVAQANGRAPAAPAAWTGAPFVAPVQGADGDRRNGLRAEPLWPVDELVVHLDSGRYEHAVGMLDYAGGKAPAKESAAAIQACRGRGLTEATDTLLRKVGGRPEEIVFTVIRHLIDAGNAADARALAQIRSSVRMHE</sequence>
<protein>
    <submittedName>
        <fullName evidence="1">Uncharacterized protein</fullName>
    </submittedName>
</protein>
<organism evidence="1 2">
    <name type="scientific">Nonomuraea aridisoli</name>
    <dbReference type="NCBI Taxonomy" id="2070368"/>
    <lineage>
        <taxon>Bacteria</taxon>
        <taxon>Bacillati</taxon>
        <taxon>Actinomycetota</taxon>
        <taxon>Actinomycetes</taxon>
        <taxon>Streptosporangiales</taxon>
        <taxon>Streptosporangiaceae</taxon>
        <taxon>Nonomuraea</taxon>
    </lineage>
</organism>
<evidence type="ECO:0000313" key="2">
    <source>
        <dbReference type="Proteomes" id="UP000249304"/>
    </source>
</evidence>
<keyword evidence="2" id="KW-1185">Reference proteome</keyword>